<protein>
    <recommendedName>
        <fullName evidence="4">Penicillin acylase family protein</fullName>
    </recommendedName>
</protein>
<dbReference type="AlphaFoldDB" id="A0A1Y0CH34"/>
<sequence length="271" mass="29785">MKTLASAISPVPGLVLAAAVVVAEGSPEVVVMTNDGAGWLPEGFFLPRTMLHAGVDLDDENFDAKWFGWADPARTLIDYVVVRDQHSQRTVRLLGLASMGPLSEQTKAIFPEAVPSVSADRDAQPLTGDGGRNSHRLKVQDKRYYDDVRRADETTRRDLANRVLEAVMNMPAAASLRPQWELLLRDGWLPDAEWEALRKRYDHARVMVGALRPGFTAESVPGEAFGIAYVNRFWEVRAMETLLLWGRDDSPVEDIVYTASAAGASVGPVNA</sequence>
<accession>A0A1Y0CH34</accession>
<dbReference type="Proteomes" id="UP000195331">
    <property type="component" value="Plasmid unnamed2"/>
</dbReference>
<evidence type="ECO:0000313" key="3">
    <source>
        <dbReference type="Proteomes" id="UP000195331"/>
    </source>
</evidence>
<feature type="chain" id="PRO_5012349707" description="Penicillin acylase family protein" evidence="1">
    <location>
        <begin position="18"/>
        <end position="271"/>
    </location>
</feature>
<keyword evidence="2" id="KW-0614">Plasmid</keyword>
<keyword evidence="3" id="KW-1185">Reference proteome</keyword>
<feature type="signal peptide" evidence="1">
    <location>
        <begin position="1"/>
        <end position="17"/>
    </location>
</feature>
<evidence type="ECO:0008006" key="4">
    <source>
        <dbReference type="Google" id="ProtNLM"/>
    </source>
</evidence>
<gene>
    <name evidence="2" type="ORF">BTO20_37735</name>
</gene>
<keyword evidence="1" id="KW-0732">Signal</keyword>
<geneLocation type="plasmid" evidence="2 3">
    <name>unnamed2</name>
</geneLocation>
<evidence type="ECO:0000313" key="2">
    <source>
        <dbReference type="EMBL" id="ART74364.1"/>
    </source>
</evidence>
<evidence type="ECO:0000256" key="1">
    <source>
        <dbReference type="SAM" id="SignalP"/>
    </source>
</evidence>
<name>A0A1Y0CH34_9MYCO</name>
<organism evidence="2 3">
    <name type="scientific">Mycobacterium dioxanotrophicus</name>
    <dbReference type="NCBI Taxonomy" id="482462"/>
    <lineage>
        <taxon>Bacteria</taxon>
        <taxon>Bacillati</taxon>
        <taxon>Actinomycetota</taxon>
        <taxon>Actinomycetes</taxon>
        <taxon>Mycobacteriales</taxon>
        <taxon>Mycobacteriaceae</taxon>
        <taxon>Mycobacterium</taxon>
    </lineage>
</organism>
<dbReference type="KEGG" id="mdx:BTO20_37735"/>
<proteinExistence type="predicted"/>
<reference evidence="2 3" key="1">
    <citation type="submission" date="2017-04" db="EMBL/GenBank/DDBJ databases">
        <title>Whole Genome Sequence of 1,4-Dioxane Degrading Bacterium Mycobacterium dioxanotrophicus PH-06.</title>
        <authorList>
            <person name="He Y."/>
        </authorList>
    </citation>
    <scope>NUCLEOTIDE SEQUENCE [LARGE SCALE GENOMIC DNA]</scope>
    <source>
        <strain evidence="2 3">PH-06</strain>
        <plasmid evidence="2 3">unnamed2</plasmid>
    </source>
</reference>
<dbReference type="EMBL" id="CP020811">
    <property type="protein sequence ID" value="ART74364.1"/>
    <property type="molecule type" value="Genomic_DNA"/>
</dbReference>